<feature type="chain" id="PRO_5025523537" evidence="1">
    <location>
        <begin position="20"/>
        <end position="474"/>
    </location>
</feature>
<evidence type="ECO:0000313" key="3">
    <source>
        <dbReference type="Proteomes" id="UP000799537"/>
    </source>
</evidence>
<dbReference type="CDD" id="cd11577">
    <property type="entry name" value="GH71"/>
    <property type="match status" value="1"/>
</dbReference>
<dbReference type="GO" id="GO:0051118">
    <property type="term" value="F:glucan endo-1,3-alpha-glucosidase activity"/>
    <property type="evidence" value="ECO:0007669"/>
    <property type="project" value="InterPro"/>
</dbReference>
<keyword evidence="2" id="KW-0378">Hydrolase</keyword>
<keyword evidence="3" id="KW-1185">Reference proteome</keyword>
<dbReference type="RefSeq" id="XP_033660230.1">
    <property type="nucleotide sequence ID" value="XM_033809815.1"/>
</dbReference>
<gene>
    <name evidence="2" type="ORF">M409DRAFT_30218</name>
</gene>
<dbReference type="AlphaFoldDB" id="A0A6A6BX04"/>
<dbReference type="GeneID" id="54563087"/>
<sequence length="474" mass="52812">MLPLLFALLSALALQTTSAASVFAHFMLMNSYAYDEDQWKTDIAAAQQVGIDGFALNWIPPNCQDDESWAIDRIDDAFHAAEDLGFKLMYSFDMSYTECNHYWNQTFMQDMITKYAGSSATYRWNSNILVSTYGGDQVDDVYGDMFFQGLKDRMKSSNAITLVPALTTYSMAAQTDASNAASKLMSEYPSIDGYFNWQAWPLDVDKNITVSPDVAFQSALKNAGRTGPYMMAMSPWQYKDLNNGNPLDAWVAYSDMLFPKRFQQITSNDQIQPDIIEILTWNDFCESHYIRDLPSQDITAKDYVELGEMGAYVWGQNHAPWRIIAKYYISWWKNGSPPPITMDQVVFWHRIHPKGTVCTGGSSSGIRNNAFPEDAVFAWALVSESSTISMSVGSNKYWTFRADSSGPAMAMVPFPAYVSQSGVTPEVAIVRNGETVHTAKSSQPISSACAWQNFNPVVNLVGDGLNSGPSASSY</sequence>
<keyword evidence="1" id="KW-0732">Signal</keyword>
<dbReference type="EMBL" id="ML993639">
    <property type="protein sequence ID" value="KAF2159341.1"/>
    <property type="molecule type" value="Genomic_DNA"/>
</dbReference>
<feature type="signal peptide" evidence="1">
    <location>
        <begin position="1"/>
        <end position="19"/>
    </location>
</feature>
<reference evidence="2" key="1">
    <citation type="journal article" date="2020" name="Stud. Mycol.">
        <title>101 Dothideomycetes genomes: a test case for predicting lifestyles and emergence of pathogens.</title>
        <authorList>
            <person name="Haridas S."/>
            <person name="Albert R."/>
            <person name="Binder M."/>
            <person name="Bloem J."/>
            <person name="Labutti K."/>
            <person name="Salamov A."/>
            <person name="Andreopoulos B."/>
            <person name="Baker S."/>
            <person name="Barry K."/>
            <person name="Bills G."/>
            <person name="Bluhm B."/>
            <person name="Cannon C."/>
            <person name="Castanera R."/>
            <person name="Culley D."/>
            <person name="Daum C."/>
            <person name="Ezra D."/>
            <person name="Gonzalez J."/>
            <person name="Henrissat B."/>
            <person name="Kuo A."/>
            <person name="Liang C."/>
            <person name="Lipzen A."/>
            <person name="Lutzoni F."/>
            <person name="Magnuson J."/>
            <person name="Mondo S."/>
            <person name="Nolan M."/>
            <person name="Ohm R."/>
            <person name="Pangilinan J."/>
            <person name="Park H.-J."/>
            <person name="Ramirez L."/>
            <person name="Alfaro M."/>
            <person name="Sun H."/>
            <person name="Tritt A."/>
            <person name="Yoshinaga Y."/>
            <person name="Zwiers L.-H."/>
            <person name="Turgeon B."/>
            <person name="Goodwin S."/>
            <person name="Spatafora J."/>
            <person name="Crous P."/>
            <person name="Grigoriev I."/>
        </authorList>
    </citation>
    <scope>NUCLEOTIDE SEQUENCE</scope>
    <source>
        <strain evidence="2">ATCC 36951</strain>
    </source>
</reference>
<proteinExistence type="predicted"/>
<dbReference type="Pfam" id="PF03659">
    <property type="entry name" value="Glyco_hydro_71"/>
    <property type="match status" value="1"/>
</dbReference>
<evidence type="ECO:0000256" key="1">
    <source>
        <dbReference type="SAM" id="SignalP"/>
    </source>
</evidence>
<evidence type="ECO:0000313" key="2">
    <source>
        <dbReference type="EMBL" id="KAF2159341.1"/>
    </source>
</evidence>
<dbReference type="OrthoDB" id="3257981at2759"/>
<protein>
    <submittedName>
        <fullName evidence="2">Glycoside hydrolase family 71 protein</fullName>
    </submittedName>
</protein>
<name>A0A6A6BX04_ZASCE</name>
<organism evidence="2 3">
    <name type="scientific">Zasmidium cellare ATCC 36951</name>
    <dbReference type="NCBI Taxonomy" id="1080233"/>
    <lineage>
        <taxon>Eukaryota</taxon>
        <taxon>Fungi</taxon>
        <taxon>Dikarya</taxon>
        <taxon>Ascomycota</taxon>
        <taxon>Pezizomycotina</taxon>
        <taxon>Dothideomycetes</taxon>
        <taxon>Dothideomycetidae</taxon>
        <taxon>Mycosphaerellales</taxon>
        <taxon>Mycosphaerellaceae</taxon>
        <taxon>Zasmidium</taxon>
    </lineage>
</organism>
<dbReference type="InterPro" id="IPR005197">
    <property type="entry name" value="Glyco_hydro_71"/>
</dbReference>
<dbReference type="Proteomes" id="UP000799537">
    <property type="component" value="Unassembled WGS sequence"/>
</dbReference>
<accession>A0A6A6BX04</accession>
<dbReference type="Gene3D" id="3.20.20.80">
    <property type="entry name" value="Glycosidases"/>
    <property type="match status" value="1"/>
</dbReference>